<proteinExistence type="predicted"/>
<evidence type="ECO:0000256" key="1">
    <source>
        <dbReference type="ARBA" id="ARBA00022729"/>
    </source>
</evidence>
<accession>A0A5A8EIM6</accession>
<dbReference type="OrthoDB" id="442731at2759"/>
<dbReference type="PANTHER" id="PTHR14949:SF56">
    <property type="entry name" value="EGF-LIKE-DOMAIN, MULTIPLE 7"/>
    <property type="match status" value="1"/>
</dbReference>
<keyword evidence="3" id="KW-0245">EGF-like domain</keyword>
<evidence type="ECO:0000256" key="3">
    <source>
        <dbReference type="PROSITE-ProRule" id="PRU00076"/>
    </source>
</evidence>
<dbReference type="PROSITE" id="PS01186">
    <property type="entry name" value="EGF_2"/>
    <property type="match status" value="3"/>
</dbReference>
<keyword evidence="1 4" id="KW-0732">Signal</keyword>
<dbReference type="PANTHER" id="PTHR14949">
    <property type="entry name" value="EGF-LIKE-DOMAIN, MULTIPLE 7, 8"/>
    <property type="match status" value="1"/>
</dbReference>
<feature type="disulfide bond" evidence="3">
    <location>
        <begin position="38"/>
        <end position="47"/>
    </location>
</feature>
<dbReference type="InterPro" id="IPR050969">
    <property type="entry name" value="Dev_Signal_Modulators"/>
</dbReference>
<dbReference type="PROSITE" id="PS00022">
    <property type="entry name" value="EGF_1"/>
    <property type="match status" value="3"/>
</dbReference>
<dbReference type="InterPro" id="IPR000742">
    <property type="entry name" value="EGF"/>
</dbReference>
<feature type="domain" description="EGF-like" evidence="5">
    <location>
        <begin position="13"/>
        <end position="48"/>
    </location>
</feature>
<evidence type="ECO:0000256" key="4">
    <source>
        <dbReference type="SAM" id="SignalP"/>
    </source>
</evidence>
<reference evidence="6 7" key="1">
    <citation type="submission" date="2019-07" db="EMBL/GenBank/DDBJ databases">
        <title>Genomes of Cafeteria roenbergensis.</title>
        <authorList>
            <person name="Fischer M.G."/>
            <person name="Hackl T."/>
            <person name="Roman M."/>
        </authorList>
    </citation>
    <scope>NUCLEOTIDE SEQUENCE [LARGE SCALE GENOMIC DNA]</scope>
    <source>
        <strain evidence="6 7">E4-10P</strain>
    </source>
</reference>
<name>A0A5A8EIM6_CAFRO</name>
<feature type="chain" id="PRO_5023070054" description="EGF-like domain-containing protein" evidence="4">
    <location>
        <begin position="16"/>
        <end position="1533"/>
    </location>
</feature>
<comment type="caution">
    <text evidence="3">Lacks conserved residue(s) required for the propagation of feature annotation.</text>
</comment>
<dbReference type="Gene3D" id="2.10.25.10">
    <property type="entry name" value="Laminin"/>
    <property type="match status" value="1"/>
</dbReference>
<keyword evidence="2 3" id="KW-1015">Disulfide bond</keyword>
<feature type="disulfide bond" evidence="3">
    <location>
        <begin position="17"/>
        <end position="27"/>
    </location>
</feature>
<evidence type="ECO:0000259" key="5">
    <source>
        <dbReference type="PROSITE" id="PS50026"/>
    </source>
</evidence>
<dbReference type="PROSITE" id="PS50026">
    <property type="entry name" value="EGF_3"/>
    <property type="match status" value="1"/>
</dbReference>
<dbReference type="InterPro" id="IPR002049">
    <property type="entry name" value="LE_dom"/>
</dbReference>
<sequence>MLVALLTVFASGVRAGCPDFCNGHGNCDARDGGLVCSCFDGWSGPSCASRKCDSSPAWISKGSSLTAHGHVEECSGAGVCDRTTGLCKCNPGFSGMACHRLACPNGCSGRGTCSLVSTIGAELGSGAASPGQSAPTGFGWDYSPWDKNMAAGCNCEYGAFGPDCSLSMCPRAANPSATSSTDYTVVFTVQSSNSSSEVNGTVGIFFAGQQATLPMPANLDDVTSDYCKLVFESLPNVRTVSCSKSNHSGSSKSFAVAILEWATVFDSYMNNIWYHDGAPTLESWACDTRMASAVGGGSVNCGFGLFPRDIQISNSSGFQGSSDVEFRIQVVDTTSVPNLVQWSLSGSGSLSAPLQMSSNASVAIGSDGLLVTFAADSGHSLGYTWLVAGEASSGTFSINASPNPASTFQMCAGQGICDTGSGSCFCFDGYEGAACGSERFLSNASQNNPGSLVQSLSPTYLGELLKLTTVKEPRSDFFLISAKSGNKTQFSVRGDGQMFVEDLEVNSVLKVSSGDYGDLRITERGLTILKGGLVVDDTGVTVKSGGIVVDDDGGVFATKANDVALLASTTATSGFTSTVFRATSSAGSDANYFLLEAVRGGDSVFAVRGDGKTIVQANGIEVREGGIDVLDGGVSISNDGLFVQRNDGNLALAYFNIDNAAYKGVALNLTSDKIGVDANYAFLRAVNTEGTMFEVRGDGRTTIGRGGLSVEAGGATIQGGTQALGGVTIPSGGLAVDNGDAIVANGRLRVQNGGATIASSSPTVPVLRLEALDSGFMTSVVNVRIPNKAAGSDFNIFEMETATGQAFLLASDGLRTITTPTGTTGAERAIDTYRRSRSVGSTLQQVQDNDLIRSLVFQGYSPNTGLGAADFLTAATLAVTVDAPDGTVGPSEMGGNIVFSTTEDGTSTLTERLSIGSTGVLQIGALASRYLRVLPGKLGQHATIDAASELHIDSGAGIDVATTAGPVSVIAASNIIANAAAGRVSITAGSTATLEAVSDIALRSLAAAVGTGHVSMQTGAASASSSGSLSIVSGPSTGGQSGSIIMSAGTSSSAHAGQVQISSGSVASGAFRAGSVSVTAGGAPAGTGGSVRIASGSGLQGGHVSIVAGSGDAAGMVSLHAGSAAQGTGGVVSLVAGESTGGRGGPVMIKAGGTTDTRYEGGHVSVVSGGGSSSSSGHVLVSSSDATSAGSGASGAVSVLSGASTAGTAGSVVVSTGAATGGAAGSVSVGVGSTDSGPGGSVSVSSGSSTATGSVGGTLLMQAGSGDLTGGLVSISGGSTSSGVGGFVSIAGGSSGTGTGGSVVIEGGASTSGEAGHVSIGAGDSGTGFDGGDLILEAGSTTDTRYEGGHVSVVSGAGSSSSSGHVLVSSSDATSAGVSGWLTLSTGTTQSGASGAVSVLSGASTAGTAGSVVVSTGAATGGAAGSVSVGVGSTNSGPGGSVSVSSGSSTATGSVGGTLLMQAGSGDSTGGLVSISGGSTSSGVGGFVSIAGGSSGTGTGGSVVIEGGASTSGEAGHVSIGLVTVAQASMVAT</sequence>
<evidence type="ECO:0000256" key="2">
    <source>
        <dbReference type="ARBA" id="ARBA00023157"/>
    </source>
</evidence>
<organism evidence="6 7">
    <name type="scientific">Cafeteria roenbergensis</name>
    <name type="common">Marine flagellate</name>
    <dbReference type="NCBI Taxonomy" id="33653"/>
    <lineage>
        <taxon>Eukaryota</taxon>
        <taxon>Sar</taxon>
        <taxon>Stramenopiles</taxon>
        <taxon>Bigyra</taxon>
        <taxon>Opalozoa</taxon>
        <taxon>Bicosoecida</taxon>
        <taxon>Cafeteriaceae</taxon>
        <taxon>Cafeteria</taxon>
    </lineage>
</organism>
<gene>
    <name evidence="6" type="ORF">FNF27_03034</name>
</gene>
<dbReference type="EMBL" id="VLTO01000013">
    <property type="protein sequence ID" value="KAA0175621.1"/>
    <property type="molecule type" value="Genomic_DNA"/>
</dbReference>
<evidence type="ECO:0000313" key="7">
    <source>
        <dbReference type="Proteomes" id="UP000322899"/>
    </source>
</evidence>
<evidence type="ECO:0000313" key="6">
    <source>
        <dbReference type="EMBL" id="KAA0175621.1"/>
    </source>
</evidence>
<protein>
    <recommendedName>
        <fullName evidence="5">EGF-like domain-containing protein</fullName>
    </recommendedName>
</protein>
<dbReference type="Pfam" id="PF07974">
    <property type="entry name" value="EGF_2"/>
    <property type="match status" value="1"/>
</dbReference>
<dbReference type="CDD" id="cd00055">
    <property type="entry name" value="EGF_Lam"/>
    <property type="match status" value="1"/>
</dbReference>
<dbReference type="InterPro" id="IPR013111">
    <property type="entry name" value="EGF_extracell"/>
</dbReference>
<dbReference type="Proteomes" id="UP000322899">
    <property type="component" value="Unassembled WGS sequence"/>
</dbReference>
<feature type="signal peptide" evidence="4">
    <location>
        <begin position="1"/>
        <end position="15"/>
    </location>
</feature>
<comment type="caution">
    <text evidence="6">The sequence shown here is derived from an EMBL/GenBank/DDBJ whole genome shotgun (WGS) entry which is preliminary data.</text>
</comment>